<gene>
    <name evidence="2" type="ORF">L1967_03730</name>
</gene>
<protein>
    <submittedName>
        <fullName evidence="2">Uncharacterized protein</fullName>
    </submittedName>
</protein>
<proteinExistence type="predicted"/>
<keyword evidence="1" id="KW-0812">Transmembrane</keyword>
<dbReference type="AlphaFoldDB" id="A0A9X2CNY9"/>
<feature type="transmembrane region" description="Helical" evidence="1">
    <location>
        <begin position="43"/>
        <end position="62"/>
    </location>
</feature>
<keyword evidence="1" id="KW-0472">Membrane</keyword>
<dbReference type="Proteomes" id="UP001139521">
    <property type="component" value="Unassembled WGS sequence"/>
</dbReference>
<comment type="caution">
    <text evidence="2">The sequence shown here is derived from an EMBL/GenBank/DDBJ whole genome shotgun (WGS) entry which is preliminary data.</text>
</comment>
<name>A0A9X2CNY9_9FLAO</name>
<dbReference type="EMBL" id="JAKHSK010000004">
    <property type="protein sequence ID" value="MCL6217397.1"/>
    <property type="molecule type" value="Genomic_DNA"/>
</dbReference>
<accession>A0A9X2CNY9</accession>
<evidence type="ECO:0000313" key="3">
    <source>
        <dbReference type="Proteomes" id="UP001139521"/>
    </source>
</evidence>
<keyword evidence="3" id="KW-1185">Reference proteome</keyword>
<dbReference type="RefSeq" id="WP_249600383.1">
    <property type="nucleotide sequence ID" value="NZ_JAKHSK010000004.1"/>
</dbReference>
<keyword evidence="1" id="KW-1133">Transmembrane helix</keyword>
<organism evidence="2 3">
    <name type="scientific">Zunongwangia pacifica</name>
    <dbReference type="NCBI Taxonomy" id="2911062"/>
    <lineage>
        <taxon>Bacteria</taxon>
        <taxon>Pseudomonadati</taxon>
        <taxon>Bacteroidota</taxon>
        <taxon>Flavobacteriia</taxon>
        <taxon>Flavobacteriales</taxon>
        <taxon>Flavobacteriaceae</taxon>
        <taxon>Zunongwangia</taxon>
    </lineage>
</organism>
<evidence type="ECO:0000313" key="2">
    <source>
        <dbReference type="EMBL" id="MCL6217397.1"/>
    </source>
</evidence>
<feature type="transmembrane region" description="Helical" evidence="1">
    <location>
        <begin position="12"/>
        <end position="31"/>
    </location>
</feature>
<evidence type="ECO:0000256" key="1">
    <source>
        <dbReference type="SAM" id="Phobius"/>
    </source>
</evidence>
<reference evidence="2" key="1">
    <citation type="submission" date="2022-01" db="EMBL/GenBank/DDBJ databases">
        <title>Genome sequencing of Zunongwangia sp. M21534 genome.</title>
        <authorList>
            <person name="Chen Y."/>
            <person name="Dong C."/>
            <person name="Shao Z."/>
        </authorList>
    </citation>
    <scope>NUCLEOTIDE SEQUENCE</scope>
    <source>
        <strain evidence="2">MCCC M21534</strain>
    </source>
</reference>
<sequence>MNKQNSPSKGRNYAYLAVGIFSLGYGAYRVISLYENYQKYELQFAIAIGFIAAGVICIYKFFKNLNPID</sequence>